<dbReference type="GO" id="GO:0016042">
    <property type="term" value="P:lipid catabolic process"/>
    <property type="evidence" value="ECO:0007669"/>
    <property type="project" value="InterPro"/>
</dbReference>
<proteinExistence type="predicted"/>
<accession>A0A5P8E8A7</accession>
<dbReference type="PANTHER" id="PTHR34853">
    <property type="match status" value="1"/>
</dbReference>
<sequence>MSFHANGCGIVFFLQRDCLLKNIYINLYFNILKQLDMEIKSLLMGLALCLCPQLLSAQITIGEIRIIHETDTIWKFGYEGINLYSRPVHRIDIAYPSKDPKGNPTELSGYVAIPADVYSGEQPVDGIILYNHYTQLNFNDAPTKGYATGEDYVLANPLRPNYIIVCSDFYGFGITEGKGQSFCYGEANGQASIDCLLAARALLDDRGISQGKFLVNAGYSSGGYDAIAAQKVRDMKYRDEISFDKTIVGGLPFDVEEAFNDVISDKDDNEKELFGILMILDSYNINAGLGLDLPSMLKEPAASKFDEWMHSGKYTTQDIKDALKGLALTDVVQDTLLKSSSPVVSLIKKSMRDVALKNDWQPDTTQNYFVFNLFKDETVPVNSCRALINFLSNYDGCFKKSIVPEQTHLQTNFVIPSKGHTVVGGIVYFMNLIATVSALPVLYYDGELNTHYADLVKDVTPMGIIHKLEDAGIDVKKIVKERMGEGGGLGDIFSLIASLDEKLKPLGITTIELLTMADDSGLSLLEIMEIYSYLTSDDASESAKLRSQKSLPRQTKLMVGTTDYYRFFLMDWLKENNVNIYESQKH</sequence>
<dbReference type="InterPro" id="IPR005152">
    <property type="entry name" value="Lipase_secreted"/>
</dbReference>
<dbReference type="KEGG" id="alq:C7Y71_009365"/>
<dbReference type="GO" id="GO:0004806">
    <property type="term" value="F:triacylglycerol lipase activity"/>
    <property type="evidence" value="ECO:0007669"/>
    <property type="project" value="InterPro"/>
</dbReference>
<evidence type="ECO:0000313" key="2">
    <source>
        <dbReference type="Proteomes" id="UP000249375"/>
    </source>
</evidence>
<reference evidence="1 2" key="1">
    <citation type="submission" date="2018-11" db="EMBL/GenBank/DDBJ databases">
        <authorList>
            <person name="Na S.W."/>
            <person name="Baik M."/>
        </authorList>
    </citation>
    <scope>NUCLEOTIDE SEQUENCE [LARGE SCALE GENOMIC DNA]</scope>
    <source>
        <strain evidence="1 2">E39</strain>
    </source>
</reference>
<organism evidence="1 2">
    <name type="scientific">Pseudoprevotella muciniphila</name>
    <dbReference type="NCBI Taxonomy" id="2133944"/>
    <lineage>
        <taxon>Bacteria</taxon>
        <taxon>Pseudomonadati</taxon>
        <taxon>Bacteroidota</taxon>
        <taxon>Bacteroidia</taxon>
        <taxon>Bacteroidales</taxon>
        <taxon>Prevotellaceae</taxon>
        <taxon>Pseudoprevotella</taxon>
    </lineage>
</organism>
<evidence type="ECO:0000313" key="1">
    <source>
        <dbReference type="EMBL" id="QFQ13203.1"/>
    </source>
</evidence>
<dbReference type="AlphaFoldDB" id="A0A5P8E8A7"/>
<keyword evidence="2" id="KW-1185">Reference proteome</keyword>
<dbReference type="InterPro" id="IPR029058">
    <property type="entry name" value="AB_hydrolase_fold"/>
</dbReference>
<protein>
    <recommendedName>
        <fullName evidence="3">Peptidase S9 prolyl oligopeptidase catalytic domain-containing protein</fullName>
    </recommendedName>
</protein>
<dbReference type="Gene3D" id="3.40.50.1820">
    <property type="entry name" value="alpha/beta hydrolase"/>
    <property type="match status" value="1"/>
</dbReference>
<dbReference type="OrthoDB" id="1086221at2"/>
<evidence type="ECO:0008006" key="3">
    <source>
        <dbReference type="Google" id="ProtNLM"/>
    </source>
</evidence>
<dbReference type="EMBL" id="CP033459">
    <property type="protein sequence ID" value="QFQ13203.1"/>
    <property type="molecule type" value="Genomic_DNA"/>
</dbReference>
<dbReference type="PANTHER" id="PTHR34853:SF1">
    <property type="entry name" value="LIPASE 5"/>
    <property type="match status" value="1"/>
</dbReference>
<gene>
    <name evidence="1" type="ORF">C7Y71_009365</name>
</gene>
<dbReference type="SUPFAM" id="SSF53474">
    <property type="entry name" value="alpha/beta-Hydrolases"/>
    <property type="match status" value="1"/>
</dbReference>
<dbReference type="Proteomes" id="UP000249375">
    <property type="component" value="Chromosome"/>
</dbReference>
<name>A0A5P8E8A7_9BACT</name>